<evidence type="ECO:0000256" key="1">
    <source>
        <dbReference type="SAM" id="MobiDB-lite"/>
    </source>
</evidence>
<name>A0A067S822_GALM3</name>
<feature type="region of interest" description="Disordered" evidence="1">
    <location>
        <begin position="61"/>
        <end position="84"/>
    </location>
</feature>
<sequence>MEVTIGYGFKEHRSRYLCSKAEWSSISFTIRRSLQPATNRVRSNPSREMQRVMEKYLKSTTHCPDTADSRMRTGRTSGARLNEK</sequence>
<dbReference type="EMBL" id="KL142419">
    <property type="protein sequence ID" value="KDR66946.1"/>
    <property type="molecule type" value="Genomic_DNA"/>
</dbReference>
<reference evidence="3" key="1">
    <citation type="journal article" date="2014" name="Proc. Natl. Acad. Sci. U.S.A.">
        <title>Extensive sampling of basidiomycete genomes demonstrates inadequacy of the white-rot/brown-rot paradigm for wood decay fungi.</title>
        <authorList>
            <person name="Riley R."/>
            <person name="Salamov A.A."/>
            <person name="Brown D.W."/>
            <person name="Nagy L.G."/>
            <person name="Floudas D."/>
            <person name="Held B.W."/>
            <person name="Levasseur A."/>
            <person name="Lombard V."/>
            <person name="Morin E."/>
            <person name="Otillar R."/>
            <person name="Lindquist E.A."/>
            <person name="Sun H."/>
            <person name="LaButti K.M."/>
            <person name="Schmutz J."/>
            <person name="Jabbour D."/>
            <person name="Luo H."/>
            <person name="Baker S.E."/>
            <person name="Pisabarro A.G."/>
            <person name="Walton J.D."/>
            <person name="Blanchette R.A."/>
            <person name="Henrissat B."/>
            <person name="Martin F."/>
            <person name="Cullen D."/>
            <person name="Hibbett D.S."/>
            <person name="Grigoriev I.V."/>
        </authorList>
    </citation>
    <scope>NUCLEOTIDE SEQUENCE [LARGE SCALE GENOMIC DNA]</scope>
    <source>
        <strain evidence="3">CBS 339.88</strain>
    </source>
</reference>
<evidence type="ECO:0000313" key="3">
    <source>
        <dbReference type="Proteomes" id="UP000027222"/>
    </source>
</evidence>
<evidence type="ECO:0000313" key="2">
    <source>
        <dbReference type="EMBL" id="KDR66946.1"/>
    </source>
</evidence>
<protein>
    <submittedName>
        <fullName evidence="2">Uncharacterized protein</fullName>
    </submittedName>
</protein>
<dbReference type="Proteomes" id="UP000027222">
    <property type="component" value="Unassembled WGS sequence"/>
</dbReference>
<organism evidence="2 3">
    <name type="scientific">Galerina marginata (strain CBS 339.88)</name>
    <dbReference type="NCBI Taxonomy" id="685588"/>
    <lineage>
        <taxon>Eukaryota</taxon>
        <taxon>Fungi</taxon>
        <taxon>Dikarya</taxon>
        <taxon>Basidiomycota</taxon>
        <taxon>Agaricomycotina</taxon>
        <taxon>Agaricomycetes</taxon>
        <taxon>Agaricomycetidae</taxon>
        <taxon>Agaricales</taxon>
        <taxon>Agaricineae</taxon>
        <taxon>Strophariaceae</taxon>
        <taxon>Galerina</taxon>
    </lineage>
</organism>
<gene>
    <name evidence="2" type="ORF">GALMADRAFT_1137983</name>
</gene>
<accession>A0A067S822</accession>
<keyword evidence="3" id="KW-1185">Reference proteome</keyword>
<proteinExistence type="predicted"/>
<dbReference type="AlphaFoldDB" id="A0A067S822"/>
<dbReference type="HOGENOM" id="CLU_2527627_0_0_1"/>